<sequence length="277" mass="32071">MSIDDSIQIIDIDDSNNLSRYFDSIAELFLESFGKPLDKKLWEWAYLHNPSGEPLVSLAISHNKVIGHYAVIPCVLANSKSTIQGYLSMTTMVSSSYRRHRLFQTLAERVFDRIKSRSCPSVVFGFPNNNSAPGFKKRLGWTVDENYKVIVLTQSIQEFWRSRVLEESFDDKFTLKLEGKIKEWRTNKPNQQWAIDQGIGLKYMNNESDLMYVETPSFISELNAHNKTYAILPIPDSKEAELNCEIAFTYRFGYRLFNCEAIEQPDFFVQMCMSDVF</sequence>
<dbReference type="SUPFAM" id="SSF55729">
    <property type="entry name" value="Acyl-CoA N-acyltransferases (Nat)"/>
    <property type="match status" value="1"/>
</dbReference>
<dbReference type="Pfam" id="PF13527">
    <property type="entry name" value="Acetyltransf_9"/>
    <property type="match status" value="1"/>
</dbReference>
<accession>A0A822N5C5</accession>
<dbReference type="RefSeq" id="WP_055320026.1">
    <property type="nucleotide sequence ID" value="NZ_CAWQCV010000130.1"/>
</dbReference>
<dbReference type="InterPro" id="IPR016181">
    <property type="entry name" value="Acyl_CoA_acyltransferase"/>
</dbReference>
<reference evidence="2" key="1">
    <citation type="submission" date="2014-06" db="EMBL/GenBank/DDBJ databases">
        <authorList>
            <person name="Le Roux Frederique"/>
        </authorList>
    </citation>
    <scope>NUCLEOTIDE SEQUENCE [LARGE SCALE GENOMIC DNA]</scope>
    <source>
        <strain evidence="2">J5-5</strain>
    </source>
</reference>
<gene>
    <name evidence="1" type="ORF">VCR5J5_730108</name>
</gene>
<name>A0A822N5C5_9VIBR</name>
<evidence type="ECO:0000313" key="2">
    <source>
        <dbReference type="Proteomes" id="UP000049495"/>
    </source>
</evidence>
<dbReference type="Proteomes" id="UP000049495">
    <property type="component" value="Unassembled WGS sequence"/>
</dbReference>
<proteinExistence type="predicted"/>
<comment type="caution">
    <text evidence="1">The sequence shown here is derived from an EMBL/GenBank/DDBJ whole genome shotgun (WGS) entry which is preliminary data.</text>
</comment>
<dbReference type="AlphaFoldDB" id="A0A822N5C5"/>
<evidence type="ECO:0000313" key="1">
    <source>
        <dbReference type="EMBL" id="CDT61383.1"/>
    </source>
</evidence>
<organism evidence="1 2">
    <name type="scientific">Vibrio crassostreae</name>
    <dbReference type="NCBI Taxonomy" id="246167"/>
    <lineage>
        <taxon>Bacteria</taxon>
        <taxon>Pseudomonadati</taxon>
        <taxon>Pseudomonadota</taxon>
        <taxon>Gammaproteobacteria</taxon>
        <taxon>Vibrionales</taxon>
        <taxon>Vibrionaceae</taxon>
        <taxon>Vibrio</taxon>
    </lineage>
</organism>
<evidence type="ECO:0008006" key="3">
    <source>
        <dbReference type="Google" id="ProtNLM"/>
    </source>
</evidence>
<dbReference type="Gene3D" id="3.40.630.30">
    <property type="match status" value="1"/>
</dbReference>
<protein>
    <recommendedName>
        <fullName evidence="3">Acetyltransferase (GNAT) family protein</fullName>
    </recommendedName>
</protein>
<dbReference type="EMBL" id="CCJV01000137">
    <property type="protein sequence ID" value="CDT61383.1"/>
    <property type="molecule type" value="Genomic_DNA"/>
</dbReference>